<feature type="transmembrane region" description="Helical" evidence="10">
    <location>
        <begin position="12"/>
        <end position="33"/>
    </location>
</feature>
<feature type="transmembrane region" description="Helical" evidence="10">
    <location>
        <begin position="39"/>
        <end position="62"/>
    </location>
</feature>
<evidence type="ECO:0000256" key="8">
    <source>
        <dbReference type="ARBA" id="ARBA00023136"/>
    </source>
</evidence>
<evidence type="ECO:0000256" key="1">
    <source>
        <dbReference type="ARBA" id="ARBA00004141"/>
    </source>
</evidence>
<dbReference type="GO" id="GO:0016020">
    <property type="term" value="C:membrane"/>
    <property type="evidence" value="ECO:0007669"/>
    <property type="project" value="UniProtKB-SubCell"/>
</dbReference>
<evidence type="ECO:0000256" key="2">
    <source>
        <dbReference type="ARBA" id="ARBA00010519"/>
    </source>
</evidence>
<protein>
    <recommendedName>
        <fullName evidence="3">NADH-ubiquinone oxidoreductase chain 4L</fullName>
    </recommendedName>
    <alternativeName>
        <fullName evidence="9">NADH dehydrogenase subunit 4L</fullName>
    </alternativeName>
</protein>
<proteinExistence type="inferred from homology"/>
<comment type="subcellular location">
    <subcellularLocation>
        <location evidence="1">Membrane</location>
        <topology evidence="1">Multi-pass membrane protein</topology>
    </subcellularLocation>
</comment>
<evidence type="ECO:0000256" key="7">
    <source>
        <dbReference type="ARBA" id="ARBA00023027"/>
    </source>
</evidence>
<keyword evidence="7" id="KW-0520">NAD</keyword>
<geneLocation type="mitochondrion" evidence="11"/>
<comment type="similarity">
    <text evidence="2">Belongs to the complex I subunit 4L family.</text>
</comment>
<name>A0A342K7Z2_9ANNE</name>
<dbReference type="Gene3D" id="1.10.287.3510">
    <property type="match status" value="1"/>
</dbReference>
<dbReference type="InterPro" id="IPR039428">
    <property type="entry name" value="NUOK/Mnh_C1-like"/>
</dbReference>
<dbReference type="Pfam" id="PF00420">
    <property type="entry name" value="Oxidored_q2"/>
    <property type="match status" value="1"/>
</dbReference>
<accession>A0A342K7Z2</accession>
<evidence type="ECO:0000256" key="9">
    <source>
        <dbReference type="ARBA" id="ARBA00031586"/>
    </source>
</evidence>
<evidence type="ECO:0000256" key="10">
    <source>
        <dbReference type="SAM" id="Phobius"/>
    </source>
</evidence>
<dbReference type="AlphaFoldDB" id="A0A342K7Z2"/>
<reference evidence="11" key="1">
    <citation type="journal article" date="2016" name="Mitochondrial DNA Part B Resour">
        <title>Next generation sequencing yields the complete mitogenome of nereid worm, Namalycastis abiuma (Annelida: Nereididae).</title>
        <authorList>
            <person name="Lin G.-M."/>
            <person name="Shen K.-N."/>
            <person name="Hsiao C.-D."/>
        </authorList>
    </citation>
    <scope>NUCLEOTIDE SEQUENCE</scope>
    <source>
        <tissue evidence="11">Muscle</tissue>
    </source>
</reference>
<keyword evidence="11" id="KW-0496">Mitochondrion</keyword>
<gene>
    <name evidence="11" type="primary">nad4l</name>
</gene>
<keyword evidence="6 10" id="KW-1133">Transmembrane helix</keyword>
<keyword evidence="8 10" id="KW-0472">Membrane</keyword>
<sequence length="81" mass="8974">MTILCILIQRHHLLMALLAMEAMILTLVLLMLSSHDAQWTFMIMIMLTFGACEAGLGLACMVSMARSYGNDHLTSLSINKC</sequence>
<evidence type="ECO:0000256" key="4">
    <source>
        <dbReference type="ARBA" id="ARBA00022692"/>
    </source>
</evidence>
<evidence type="ECO:0000256" key="6">
    <source>
        <dbReference type="ARBA" id="ARBA00022989"/>
    </source>
</evidence>
<keyword evidence="4 10" id="KW-0812">Transmembrane</keyword>
<organism evidence="11">
    <name type="scientific">Namalycastis abiuma</name>
    <dbReference type="NCBI Taxonomy" id="862681"/>
    <lineage>
        <taxon>Eukaryota</taxon>
        <taxon>Metazoa</taxon>
        <taxon>Spiralia</taxon>
        <taxon>Lophotrochozoa</taxon>
        <taxon>Annelida</taxon>
        <taxon>Polychaeta</taxon>
        <taxon>Errantia</taxon>
        <taxon>Phyllodocida</taxon>
        <taxon>Nereididae</taxon>
        <taxon>Namalycastis</taxon>
    </lineage>
</organism>
<dbReference type="EMBL" id="KU351089">
    <property type="protein sequence ID" value="AMY15511.1"/>
    <property type="molecule type" value="Genomic_DNA"/>
</dbReference>
<evidence type="ECO:0000256" key="3">
    <source>
        <dbReference type="ARBA" id="ARBA00016612"/>
    </source>
</evidence>
<evidence type="ECO:0000256" key="5">
    <source>
        <dbReference type="ARBA" id="ARBA00022967"/>
    </source>
</evidence>
<evidence type="ECO:0000313" key="11">
    <source>
        <dbReference type="EMBL" id="AMY15511.1"/>
    </source>
</evidence>
<keyword evidence="5" id="KW-1278">Translocase</keyword>